<dbReference type="EMBL" id="JAGFBS010000008">
    <property type="protein sequence ID" value="KAG6377670.1"/>
    <property type="molecule type" value="Genomic_DNA"/>
</dbReference>
<organism evidence="1 2">
    <name type="scientific">Boletus reticuloceps</name>
    <dbReference type="NCBI Taxonomy" id="495285"/>
    <lineage>
        <taxon>Eukaryota</taxon>
        <taxon>Fungi</taxon>
        <taxon>Dikarya</taxon>
        <taxon>Basidiomycota</taxon>
        <taxon>Agaricomycotina</taxon>
        <taxon>Agaricomycetes</taxon>
        <taxon>Agaricomycetidae</taxon>
        <taxon>Boletales</taxon>
        <taxon>Boletineae</taxon>
        <taxon>Boletaceae</taxon>
        <taxon>Boletoideae</taxon>
        <taxon>Boletus</taxon>
    </lineage>
</organism>
<dbReference type="OrthoDB" id="2693558at2759"/>
<proteinExistence type="predicted"/>
<protein>
    <submittedName>
        <fullName evidence="1">Uncharacterized protein</fullName>
    </submittedName>
</protein>
<evidence type="ECO:0000313" key="1">
    <source>
        <dbReference type="EMBL" id="KAG6377670.1"/>
    </source>
</evidence>
<gene>
    <name evidence="1" type="ORF">JVT61DRAFT_14436</name>
</gene>
<evidence type="ECO:0000313" key="2">
    <source>
        <dbReference type="Proteomes" id="UP000683000"/>
    </source>
</evidence>
<name>A0A8I2YT55_9AGAM</name>
<dbReference type="SUPFAM" id="SSF57903">
    <property type="entry name" value="FYVE/PHD zinc finger"/>
    <property type="match status" value="1"/>
</dbReference>
<sequence>MACTAQTAKKTTGGLAKHLMLACLEAASPPTKRARLTLTLSSSDVLNCSLCEEGGDLFECDMLDCHRAVCTRCIDIPVEMLDTVKSPSVRFCCVSCHWAACRHNSAPYIGFTENGKPVLSSFLNVRGTFQGSTKATMYTVPTLLLHFRLASVHHHAHFNIIKELLRDYYPLAWPNHAGEIISRIHATCFKRVVAVVTNHTDDDRSDFWLGSDEDGSEPGAVAVDEWMDLVLGPFKDVLQGSIMYFVLCGAVVRNQEAFAGLRAGLKTLGVNHALAFDALHLSPVKTIDLLMQVTKSVVLHDFKFTEALEHALRNASALGKHSAIIHIASKVTKYVWSHKDYQPWGTMLPLQCPQCGVLSSWCSVYMPGGLGGYRFQCKGKTCGWVQDKKAIEPHQIEVPRPPEAVLLDDGWLKFELA</sequence>
<dbReference type="InterPro" id="IPR011011">
    <property type="entry name" value="Znf_FYVE_PHD"/>
</dbReference>
<comment type="caution">
    <text evidence="1">The sequence shown here is derived from an EMBL/GenBank/DDBJ whole genome shotgun (WGS) entry which is preliminary data.</text>
</comment>
<accession>A0A8I2YT55</accession>
<keyword evidence="2" id="KW-1185">Reference proteome</keyword>
<dbReference type="AlphaFoldDB" id="A0A8I2YT55"/>
<reference evidence="1" key="1">
    <citation type="submission" date="2021-03" db="EMBL/GenBank/DDBJ databases">
        <title>Evolutionary innovations through gain and loss of genes in the ectomycorrhizal Boletales.</title>
        <authorList>
            <person name="Wu G."/>
            <person name="Miyauchi S."/>
            <person name="Morin E."/>
            <person name="Yang Z.-L."/>
            <person name="Xu J."/>
            <person name="Martin F.M."/>
        </authorList>
    </citation>
    <scope>NUCLEOTIDE SEQUENCE</scope>
    <source>
        <strain evidence="1">BR01</strain>
    </source>
</reference>
<dbReference type="Proteomes" id="UP000683000">
    <property type="component" value="Unassembled WGS sequence"/>
</dbReference>